<gene>
    <name evidence="3" type="ORF">GNLVRS02_ARAD1C43934g</name>
</gene>
<dbReference type="PANTHER" id="PTHR28174">
    <property type="entry name" value="54S RIBOSOMAL PROTEIN L36, MITOCHONDRIAL"/>
    <property type="match status" value="1"/>
</dbReference>
<dbReference type="InterPro" id="IPR048874">
    <property type="entry name" value="Ribosomal_bL31m_N"/>
</dbReference>
<dbReference type="EMBL" id="HG937693">
    <property type="protein sequence ID" value="CDP35808.1"/>
    <property type="molecule type" value="Genomic_DNA"/>
</dbReference>
<dbReference type="GO" id="GO:0032543">
    <property type="term" value="P:mitochondrial translation"/>
    <property type="evidence" value="ECO:0007669"/>
    <property type="project" value="InterPro"/>
</dbReference>
<dbReference type="Pfam" id="PF21492">
    <property type="entry name" value="bL31_N"/>
    <property type="match status" value="1"/>
</dbReference>
<evidence type="ECO:0000313" key="3">
    <source>
        <dbReference type="EMBL" id="CDP35808.1"/>
    </source>
</evidence>
<name>A0A060T4C8_BLAAD</name>
<dbReference type="PANTHER" id="PTHR28174:SF1">
    <property type="entry name" value="LARGE RIBOSOMAL SUBUNIT PROTEIN BL31M"/>
    <property type="match status" value="1"/>
</dbReference>
<evidence type="ECO:0000259" key="2">
    <source>
        <dbReference type="Pfam" id="PF21492"/>
    </source>
</evidence>
<feature type="region of interest" description="Disordered" evidence="1">
    <location>
        <begin position="123"/>
        <end position="183"/>
    </location>
</feature>
<protein>
    <submittedName>
        <fullName evidence="3">ARAD1C43934p</fullName>
    </submittedName>
</protein>
<dbReference type="InterPro" id="IPR034600">
    <property type="entry name" value="Ribosomal_bL31m"/>
</dbReference>
<dbReference type="Gene3D" id="6.20.130.10">
    <property type="match status" value="1"/>
</dbReference>
<proteinExistence type="predicted"/>
<dbReference type="AlphaFoldDB" id="A0A060T4C8"/>
<accession>A0A060T4C8</accession>
<reference evidence="3" key="1">
    <citation type="submission" date="2014-02" db="EMBL/GenBank/DDBJ databases">
        <authorList>
            <person name="Genoscope - CEA"/>
        </authorList>
    </citation>
    <scope>NUCLEOTIDE SEQUENCE</scope>
    <source>
        <strain evidence="3">LS3</strain>
    </source>
</reference>
<dbReference type="GO" id="GO:0005762">
    <property type="term" value="C:mitochondrial large ribosomal subunit"/>
    <property type="evidence" value="ECO:0007669"/>
    <property type="project" value="InterPro"/>
</dbReference>
<reference evidence="3" key="2">
    <citation type="submission" date="2014-06" db="EMBL/GenBank/DDBJ databases">
        <title>The complete genome of Blastobotrys (Arxula) adeninivorans LS3 - a yeast of biotechnological interest.</title>
        <authorList>
            <person name="Kunze G."/>
            <person name="Gaillardin C."/>
            <person name="Czernicka M."/>
            <person name="Durrens P."/>
            <person name="Martin T."/>
            <person name="Boer E."/>
            <person name="Gabaldon T."/>
            <person name="Cruz J."/>
            <person name="Talla E."/>
            <person name="Marck C."/>
            <person name="Goffeau A."/>
            <person name="Barbe V."/>
            <person name="Baret P."/>
            <person name="Baronian K."/>
            <person name="Beier S."/>
            <person name="Bleykasten C."/>
            <person name="Bode R."/>
            <person name="Casaregola S."/>
            <person name="Despons L."/>
            <person name="Fairhead C."/>
            <person name="Giersberg M."/>
            <person name="Gierski P."/>
            <person name="Hahnel U."/>
            <person name="Hartmann A."/>
            <person name="Jankowska D."/>
            <person name="Jubin C."/>
            <person name="Jung P."/>
            <person name="Lafontaine I."/>
            <person name="Leh-Louis V."/>
            <person name="Lemaire M."/>
            <person name="Marcet-Houben M."/>
            <person name="Mascher M."/>
            <person name="Morel G."/>
            <person name="Richard G.-F."/>
            <person name="Riechen J."/>
            <person name="Sacerdot C."/>
            <person name="Sarkar A."/>
            <person name="Savel G."/>
            <person name="Schacherer J."/>
            <person name="Sherman D."/>
            <person name="Straub M.-L."/>
            <person name="Stein N."/>
            <person name="Thierry A."/>
            <person name="Trautwein-Schult A."/>
            <person name="Westhof E."/>
            <person name="Worch S."/>
            <person name="Dujon B."/>
            <person name="Souciet J.-L."/>
            <person name="Wincker P."/>
            <person name="Scholz U."/>
            <person name="Neuveglise N."/>
        </authorList>
    </citation>
    <scope>NUCLEOTIDE SEQUENCE</scope>
    <source>
        <strain evidence="3">LS3</strain>
    </source>
</reference>
<evidence type="ECO:0000256" key="1">
    <source>
        <dbReference type="SAM" id="MobiDB-lite"/>
    </source>
</evidence>
<sequence>MFKVNPRLISPRGAQVGSRTGFTQVRTAYVPPGSRSILEKRLPRRLKVGETRPPIYYKFDCVVELSDGSTVTRRSQFPKVEWRYLADNRTNPRWNPTRKTTGGTETDSAGRVAKFKQKFGFFDEQPGAEAESEMKDAKADKAKDSDKADVQNDAFEMDDLLGENVVPVQSGGRVATKRRPKRK</sequence>
<feature type="compositionally biased region" description="Basic and acidic residues" evidence="1">
    <location>
        <begin position="132"/>
        <end position="150"/>
    </location>
</feature>
<organism evidence="3">
    <name type="scientific">Blastobotrys adeninivorans</name>
    <name type="common">Yeast</name>
    <name type="synonym">Arxula adeninivorans</name>
    <dbReference type="NCBI Taxonomy" id="409370"/>
    <lineage>
        <taxon>Eukaryota</taxon>
        <taxon>Fungi</taxon>
        <taxon>Dikarya</taxon>
        <taxon>Ascomycota</taxon>
        <taxon>Saccharomycotina</taxon>
        <taxon>Dipodascomycetes</taxon>
        <taxon>Dipodascales</taxon>
        <taxon>Trichomonascaceae</taxon>
        <taxon>Blastobotrys</taxon>
    </lineage>
</organism>
<feature type="domain" description="Ribosomal protein bL31m N-terminal" evidence="2">
    <location>
        <begin position="39"/>
        <end position="97"/>
    </location>
</feature>
<dbReference type="GO" id="GO:0003735">
    <property type="term" value="F:structural constituent of ribosome"/>
    <property type="evidence" value="ECO:0007669"/>
    <property type="project" value="InterPro"/>
</dbReference>
<dbReference type="PhylomeDB" id="A0A060T4C8"/>